<accession>A0ABV8JSG8</accession>
<proteinExistence type="predicted"/>
<keyword evidence="3" id="KW-1185">Reference proteome</keyword>
<gene>
    <name evidence="2" type="ORF">ACFOUT_18320</name>
</gene>
<dbReference type="RefSeq" id="WP_192462991.1">
    <property type="nucleotide sequence ID" value="NZ_JACYFJ010000005.1"/>
</dbReference>
<evidence type="ECO:0000313" key="2">
    <source>
        <dbReference type="EMBL" id="MFC4097847.1"/>
    </source>
</evidence>
<evidence type="ECO:0000256" key="1">
    <source>
        <dbReference type="SAM" id="Phobius"/>
    </source>
</evidence>
<reference evidence="3" key="1">
    <citation type="journal article" date="2019" name="Int. J. Syst. Evol. Microbiol.">
        <title>The Global Catalogue of Microorganisms (GCM) 10K type strain sequencing project: providing services to taxonomists for standard genome sequencing and annotation.</title>
        <authorList>
            <consortium name="The Broad Institute Genomics Platform"/>
            <consortium name="The Broad Institute Genome Sequencing Center for Infectious Disease"/>
            <person name="Wu L."/>
            <person name="Ma J."/>
        </authorList>
    </citation>
    <scope>NUCLEOTIDE SEQUENCE [LARGE SCALE GENOMIC DNA]</scope>
    <source>
        <strain evidence="3">CECT 7477</strain>
    </source>
</reference>
<organism evidence="2 3">
    <name type="scientific">Euzebyella saccharophila</name>
    <dbReference type="NCBI Taxonomy" id="679664"/>
    <lineage>
        <taxon>Bacteria</taxon>
        <taxon>Pseudomonadati</taxon>
        <taxon>Bacteroidota</taxon>
        <taxon>Flavobacteriia</taxon>
        <taxon>Flavobacteriales</taxon>
        <taxon>Flavobacteriaceae</taxon>
        <taxon>Euzebyella</taxon>
    </lineage>
</organism>
<protein>
    <submittedName>
        <fullName evidence="2">Uncharacterized protein</fullName>
    </submittedName>
</protein>
<sequence>MTLKICQLLFDFGLVVLIWVVQLIIYPSFKNYAKSDLNQWHPIYVHRIALVVIPLMFGQLGLILVEVVKRFSWYSSVNLILILSVWAFTFRFFAPAHKRISEDNYTPELIRKLIQKNWARTVVWTLVFIWNLLRFPW</sequence>
<keyword evidence="1" id="KW-1133">Transmembrane helix</keyword>
<name>A0ABV8JSG8_9FLAO</name>
<evidence type="ECO:0000313" key="3">
    <source>
        <dbReference type="Proteomes" id="UP001595814"/>
    </source>
</evidence>
<keyword evidence="1" id="KW-0812">Transmembrane</keyword>
<comment type="caution">
    <text evidence="2">The sequence shown here is derived from an EMBL/GenBank/DDBJ whole genome shotgun (WGS) entry which is preliminary data.</text>
</comment>
<keyword evidence="1" id="KW-0472">Membrane</keyword>
<feature type="transmembrane region" description="Helical" evidence="1">
    <location>
        <begin position="44"/>
        <end position="65"/>
    </location>
</feature>
<dbReference type="Proteomes" id="UP001595814">
    <property type="component" value="Unassembled WGS sequence"/>
</dbReference>
<feature type="transmembrane region" description="Helical" evidence="1">
    <location>
        <begin position="71"/>
        <end position="96"/>
    </location>
</feature>
<feature type="transmembrane region" description="Helical" evidence="1">
    <location>
        <begin position="12"/>
        <end position="32"/>
    </location>
</feature>
<dbReference type="EMBL" id="JBHSAW010000025">
    <property type="protein sequence ID" value="MFC4097847.1"/>
    <property type="molecule type" value="Genomic_DNA"/>
</dbReference>